<evidence type="ECO:0000313" key="2">
    <source>
        <dbReference type="Proteomes" id="UP001204144"/>
    </source>
</evidence>
<reference evidence="1 2" key="1">
    <citation type="submission" date="2018-11" db="EMBL/GenBank/DDBJ databases">
        <title>Novel bacteria species description.</title>
        <authorList>
            <person name="Han J.-H."/>
        </authorList>
    </citation>
    <scope>NUCLEOTIDE SEQUENCE [LARGE SCALE GENOMIC DNA]</scope>
    <source>
        <strain evidence="1 2">KCTC23259</strain>
    </source>
</reference>
<dbReference type="Proteomes" id="UP001204144">
    <property type="component" value="Unassembled WGS sequence"/>
</dbReference>
<evidence type="ECO:0000313" key="1">
    <source>
        <dbReference type="EMBL" id="MCP9762276.1"/>
    </source>
</evidence>
<comment type="caution">
    <text evidence="1">The sequence shown here is derived from an EMBL/GenBank/DDBJ whole genome shotgun (WGS) entry which is preliminary data.</text>
</comment>
<organism evidence="1 2">
    <name type="scientific">Lacihabitans soyangensis</name>
    <dbReference type="NCBI Taxonomy" id="869394"/>
    <lineage>
        <taxon>Bacteria</taxon>
        <taxon>Pseudomonadati</taxon>
        <taxon>Bacteroidota</taxon>
        <taxon>Cytophagia</taxon>
        <taxon>Cytophagales</taxon>
        <taxon>Leadbetterellaceae</taxon>
        <taxon>Lacihabitans</taxon>
    </lineage>
</organism>
<dbReference type="AlphaFoldDB" id="A0AAE3KTI6"/>
<keyword evidence="2" id="KW-1185">Reference proteome</keyword>
<name>A0AAE3KTI6_9BACT</name>
<gene>
    <name evidence="1" type="ORF">EGI31_04860</name>
</gene>
<dbReference type="EMBL" id="RJUF01000008">
    <property type="protein sequence ID" value="MCP9762276.1"/>
    <property type="molecule type" value="Genomic_DNA"/>
</dbReference>
<protein>
    <submittedName>
        <fullName evidence="1">Uncharacterized protein</fullName>
    </submittedName>
</protein>
<proteinExistence type="predicted"/>
<accession>A0AAE3KTI6</accession>
<sequence length="846" mass="96040">MSLSVKLGMPQGWNLVNQIEPLLEIEAGQSITVPLRIAPSTNSIGNIIYPVTLYVTNNFTNNEESYKFLTKISQLIKWNATLPNQILNITKEDTIPKFSLKISNGGNKKELFLVDFKSDLRLSHSSSGTQVLLAPGRDTTLQVFIRSKSKISTSSYVYIDITSRGGVKQLQQQVFFISDTYFAHPSKYANLTLNTSFFGLNLLLNNSRFGYFETDGVYDLGKNRNFNFRYRSGAVSLDDNFSPTFRQFNYFSTKFQASVGSQIDFMNYQIDGNGINLTFQNSNFQKTELFGVKSRIGNVDMIGFRNDLMIGKTTNMKSNALFVRDNKFETTNFFGMHNLFLRISNNQRLVLIGGYSTEKAIKIGELQSGYSYGYRYEANTKAINIKSNYVYYSPFFPGITRGLLITEHEARAYAGKLYFGAFADKNNRQPIIYTQENTVANEVFQFSNQSFGGKIGFGFRATSMDFSVSKITLLQDSLSNPKMEGYKGSLNYNYSRKNLNNSVNLSLTRSSLGDFENGKQYNAINVFANSRYKKLGLMATYEYGPNYYFDFIYLKNTGIYSERKNFSLFYEAKNYNSNFINRMSLGYMQFFKAADPILLLRNDINLNIPKIRGGLNIVAAFDVLRPKSSPNLSLVFKRTFNVPMAIAPKYHSIRLFLFKDENGNEIFDKGEEPIENANLVINGNNVLTNKNGFASYKNSDKGEHIVDYRNVRNLKGWIASKGVRDTIMLSGNVNIGVPFKKSKMISGRVVFNKEYATDAPPPSLNGVLVVAVNRKGEIFKAITDFQGEFFFNLNDDIYNIQIPDNIFGETLLIEKSIKTVDLRNASSSNLEFKILQKKRKINIKKQ</sequence>